<organism evidence="2 3">
    <name type="scientific">Capnocytophaga leadbetteri</name>
    <dbReference type="NCBI Taxonomy" id="327575"/>
    <lineage>
        <taxon>Bacteria</taxon>
        <taxon>Pseudomonadati</taxon>
        <taxon>Bacteroidota</taxon>
        <taxon>Flavobacteriia</taxon>
        <taxon>Flavobacteriales</taxon>
        <taxon>Flavobacteriaceae</taxon>
        <taxon>Capnocytophaga</taxon>
    </lineage>
</organism>
<dbReference type="KEGG" id="clk:CGC53_01655"/>
<dbReference type="Pfam" id="PF14133">
    <property type="entry name" value="DUF4300"/>
    <property type="match status" value="1"/>
</dbReference>
<accession>A0A250FA63</accession>
<dbReference type="PROSITE" id="PS51257">
    <property type="entry name" value="PROKAR_LIPOPROTEIN"/>
    <property type="match status" value="1"/>
</dbReference>
<protein>
    <recommendedName>
        <fullName evidence="1">DUF4300 domain-containing protein</fullName>
    </recommendedName>
</protein>
<dbReference type="AlphaFoldDB" id="A0A250FA63"/>
<dbReference type="RefSeq" id="WP_095913062.1">
    <property type="nucleotide sequence ID" value="NZ_CAUUPF010000029.1"/>
</dbReference>
<name>A0A250FA63_9FLAO</name>
<proteinExistence type="predicted"/>
<gene>
    <name evidence="2" type="ORF">CGC53_01655</name>
</gene>
<sequence length="313" mass="35440">MNKIVLTAIVCGLLFACQQPTNKKVTEKVVETEEKHKLQLVYSNLVDTESQQEVQQALAAAGVSTKNIGDFLESVALFNNTVGTKVGLVPQGYATIDSLLPQYDEGAIQSQWTRKYPIFQGYNCRITSFTLLRDFVAVATPTTSVSTDDEILFIDKEVLHTMPKKYFTTEDEARFWALFSSMPTKNTKEVASHLATVQHVWKERGISFPKKDDPMKASFISVLFHSQLSADENTLFVGHVGVLVPLKQGGILFVEKLAFQEPYQVIKFQNRTELSDYLMNRYDVEWDQPTAIPFIMENDALLEGYRSNPYKKK</sequence>
<feature type="domain" description="DUF4300" evidence="1">
    <location>
        <begin position="42"/>
        <end position="302"/>
    </location>
</feature>
<dbReference type="InterPro" id="IPR025389">
    <property type="entry name" value="DUF4300"/>
</dbReference>
<reference evidence="3" key="1">
    <citation type="submission" date="2017-06" db="EMBL/GenBank/DDBJ databases">
        <title>Capnocytophaga spp. assemblies.</title>
        <authorList>
            <person name="Gulvik C.A."/>
        </authorList>
    </citation>
    <scope>NUCLEOTIDE SEQUENCE [LARGE SCALE GENOMIC DNA]</scope>
    <source>
        <strain evidence="3">H6253</strain>
    </source>
</reference>
<evidence type="ECO:0000313" key="3">
    <source>
        <dbReference type="Proteomes" id="UP000217276"/>
    </source>
</evidence>
<evidence type="ECO:0000313" key="2">
    <source>
        <dbReference type="EMBL" id="ATA81145.1"/>
    </source>
</evidence>
<dbReference type="EMBL" id="CP022384">
    <property type="protein sequence ID" value="ATA81145.1"/>
    <property type="molecule type" value="Genomic_DNA"/>
</dbReference>
<dbReference type="Proteomes" id="UP000217276">
    <property type="component" value="Chromosome"/>
</dbReference>
<evidence type="ECO:0000259" key="1">
    <source>
        <dbReference type="Pfam" id="PF14133"/>
    </source>
</evidence>
<keyword evidence="3" id="KW-1185">Reference proteome</keyword>